<proteinExistence type="predicted"/>
<accession>A0A9Q1J1H8</accession>
<protein>
    <recommendedName>
        <fullName evidence="3">Reverse transcriptase domain-containing protein</fullName>
    </recommendedName>
</protein>
<gene>
    <name evidence="1" type="ORF">SKAU_G00134080</name>
</gene>
<evidence type="ECO:0008006" key="3">
    <source>
        <dbReference type="Google" id="ProtNLM"/>
    </source>
</evidence>
<dbReference type="Proteomes" id="UP001152622">
    <property type="component" value="Chromosome 4"/>
</dbReference>
<name>A0A9Q1J1H8_SYNKA</name>
<evidence type="ECO:0000313" key="1">
    <source>
        <dbReference type="EMBL" id="KAJ8364577.1"/>
    </source>
</evidence>
<dbReference type="PANTHER" id="PTHR19446">
    <property type="entry name" value="REVERSE TRANSCRIPTASES"/>
    <property type="match status" value="1"/>
</dbReference>
<dbReference type="AlphaFoldDB" id="A0A9Q1J1H8"/>
<sequence length="193" mass="21277">MYDGIRKALGPVQSKTAPLKSTTGEAITDKGQQMVRWVEHYSELYSRENTVSPLALDAIECLPTMVELDAELTTAELSKAIDSLAAGKVPGSDGIPPDLIKHCKTALLPPLHKVLHQCWQEGAVPQDMRDAKIITLYKNKGERRVAFIDVAFIDLTKAFDLVSRDGLFNILRKIGCPTKPQSLIESFLTNMKG</sequence>
<keyword evidence="2" id="KW-1185">Reference proteome</keyword>
<dbReference type="OrthoDB" id="410381at2759"/>
<comment type="caution">
    <text evidence="1">The sequence shown here is derived from an EMBL/GenBank/DDBJ whole genome shotgun (WGS) entry which is preliminary data.</text>
</comment>
<reference evidence="1" key="1">
    <citation type="journal article" date="2023" name="Science">
        <title>Genome structures resolve the early diversification of teleost fishes.</title>
        <authorList>
            <person name="Parey E."/>
            <person name="Louis A."/>
            <person name="Montfort J."/>
            <person name="Bouchez O."/>
            <person name="Roques C."/>
            <person name="Iampietro C."/>
            <person name="Lluch J."/>
            <person name="Castinel A."/>
            <person name="Donnadieu C."/>
            <person name="Desvignes T."/>
            <person name="Floi Bucao C."/>
            <person name="Jouanno E."/>
            <person name="Wen M."/>
            <person name="Mejri S."/>
            <person name="Dirks R."/>
            <person name="Jansen H."/>
            <person name="Henkel C."/>
            <person name="Chen W.J."/>
            <person name="Zahm M."/>
            <person name="Cabau C."/>
            <person name="Klopp C."/>
            <person name="Thompson A.W."/>
            <person name="Robinson-Rechavi M."/>
            <person name="Braasch I."/>
            <person name="Lecointre G."/>
            <person name="Bobe J."/>
            <person name="Postlethwait J.H."/>
            <person name="Berthelot C."/>
            <person name="Roest Crollius H."/>
            <person name="Guiguen Y."/>
        </authorList>
    </citation>
    <scope>NUCLEOTIDE SEQUENCE</scope>
    <source>
        <strain evidence="1">WJC10195</strain>
    </source>
</reference>
<dbReference type="EMBL" id="JAINUF010000004">
    <property type="protein sequence ID" value="KAJ8364577.1"/>
    <property type="molecule type" value="Genomic_DNA"/>
</dbReference>
<evidence type="ECO:0000313" key="2">
    <source>
        <dbReference type="Proteomes" id="UP001152622"/>
    </source>
</evidence>
<organism evidence="1 2">
    <name type="scientific">Synaphobranchus kaupii</name>
    <name type="common">Kaup's arrowtooth eel</name>
    <dbReference type="NCBI Taxonomy" id="118154"/>
    <lineage>
        <taxon>Eukaryota</taxon>
        <taxon>Metazoa</taxon>
        <taxon>Chordata</taxon>
        <taxon>Craniata</taxon>
        <taxon>Vertebrata</taxon>
        <taxon>Euteleostomi</taxon>
        <taxon>Actinopterygii</taxon>
        <taxon>Neopterygii</taxon>
        <taxon>Teleostei</taxon>
        <taxon>Anguilliformes</taxon>
        <taxon>Synaphobranchidae</taxon>
        <taxon>Synaphobranchus</taxon>
    </lineage>
</organism>